<evidence type="ECO:0000313" key="3">
    <source>
        <dbReference type="Proteomes" id="UP000494115"/>
    </source>
</evidence>
<name>A0A6S7BEA8_9BURK</name>
<proteinExistence type="predicted"/>
<dbReference type="RefSeq" id="WP_175106727.1">
    <property type="nucleotide sequence ID" value="NZ_CADIKM010000025.1"/>
</dbReference>
<reference evidence="2 3" key="1">
    <citation type="submission" date="2020-04" db="EMBL/GenBank/DDBJ databases">
        <authorList>
            <person name="De Canck E."/>
        </authorList>
    </citation>
    <scope>NUCLEOTIDE SEQUENCE [LARGE SCALE GENOMIC DNA]</scope>
    <source>
        <strain evidence="2 3">LMG 28138</strain>
    </source>
</reference>
<feature type="compositionally biased region" description="Polar residues" evidence="1">
    <location>
        <begin position="1"/>
        <end position="14"/>
    </location>
</feature>
<evidence type="ECO:0000313" key="2">
    <source>
        <dbReference type="EMBL" id="CAB3797140.1"/>
    </source>
</evidence>
<dbReference type="Proteomes" id="UP000494115">
    <property type="component" value="Unassembled WGS sequence"/>
</dbReference>
<keyword evidence="3" id="KW-1185">Reference proteome</keyword>
<sequence length="128" mass="13943">MRVQVTTMRLNGQPLTDDNSDQQTTTSGELTIDSELVGELAAQVTVARLKADGTTQSDELLTPLVDAKLTELSDDTFALTGIEVRGVARFAQAWYCKVHVWKPVVSSVTALANNELAKRAEEEAEHGR</sequence>
<dbReference type="EMBL" id="CADIKM010000025">
    <property type="protein sequence ID" value="CAB3797140.1"/>
    <property type="molecule type" value="Genomic_DNA"/>
</dbReference>
<accession>A0A6S7BEA8</accession>
<feature type="region of interest" description="Disordered" evidence="1">
    <location>
        <begin position="1"/>
        <end position="25"/>
    </location>
</feature>
<organism evidence="2 3">
    <name type="scientific">Pararobbsia alpina</name>
    <dbReference type="NCBI Taxonomy" id="621374"/>
    <lineage>
        <taxon>Bacteria</taxon>
        <taxon>Pseudomonadati</taxon>
        <taxon>Pseudomonadota</taxon>
        <taxon>Betaproteobacteria</taxon>
        <taxon>Burkholderiales</taxon>
        <taxon>Burkholderiaceae</taxon>
        <taxon>Pararobbsia</taxon>
    </lineage>
</organism>
<protein>
    <submittedName>
        <fullName evidence="2">Uncharacterized protein</fullName>
    </submittedName>
</protein>
<gene>
    <name evidence="2" type="ORF">LMG28138_04196</name>
</gene>
<dbReference type="AlphaFoldDB" id="A0A6S7BEA8"/>
<evidence type="ECO:0000256" key="1">
    <source>
        <dbReference type="SAM" id="MobiDB-lite"/>
    </source>
</evidence>